<comment type="caution">
    <text evidence="5">The sequence shown here is derived from an EMBL/GenBank/DDBJ whole genome shotgun (WGS) entry which is preliminary data.</text>
</comment>
<protein>
    <recommendedName>
        <fullName evidence="4">VRR-NUC domain-containing protein</fullName>
    </recommendedName>
</protein>
<name>A0A0F9VBY1_9ZZZZ</name>
<comment type="cofactor">
    <cofactor evidence="1">
        <name>Mg(2+)</name>
        <dbReference type="ChEBI" id="CHEBI:18420"/>
    </cofactor>
</comment>
<proteinExistence type="predicted"/>
<accession>A0A0F9VBY1</accession>
<evidence type="ECO:0000256" key="2">
    <source>
        <dbReference type="ARBA" id="ARBA00022722"/>
    </source>
</evidence>
<dbReference type="Gene3D" id="3.40.1350.10">
    <property type="match status" value="1"/>
</dbReference>
<reference evidence="5" key="1">
    <citation type="journal article" date="2015" name="Nature">
        <title>Complex archaea that bridge the gap between prokaryotes and eukaryotes.</title>
        <authorList>
            <person name="Spang A."/>
            <person name="Saw J.H."/>
            <person name="Jorgensen S.L."/>
            <person name="Zaremba-Niedzwiedzka K."/>
            <person name="Martijn J."/>
            <person name="Lind A.E."/>
            <person name="van Eijk R."/>
            <person name="Schleper C."/>
            <person name="Guy L."/>
            <person name="Ettema T.J."/>
        </authorList>
    </citation>
    <scope>NUCLEOTIDE SEQUENCE</scope>
</reference>
<dbReference type="InterPro" id="IPR011856">
    <property type="entry name" value="tRNA_endonuc-like_dom_sf"/>
</dbReference>
<dbReference type="GO" id="GO:0003676">
    <property type="term" value="F:nucleic acid binding"/>
    <property type="evidence" value="ECO:0007669"/>
    <property type="project" value="InterPro"/>
</dbReference>
<organism evidence="5">
    <name type="scientific">marine sediment metagenome</name>
    <dbReference type="NCBI Taxonomy" id="412755"/>
    <lineage>
        <taxon>unclassified sequences</taxon>
        <taxon>metagenomes</taxon>
        <taxon>ecological metagenomes</taxon>
    </lineage>
</organism>
<sequence>MTQESEHIAQCKVVQYLRSRGIGVFSVPNGFMVGGKNKWALITKFKAEGMLSGAPDLIVMRQTFVDQEFRPVAIEMKREGLSQVLPEQKEIHERMRREGWHVIVAYGSQDAIRQIDELSF</sequence>
<evidence type="ECO:0000313" key="5">
    <source>
        <dbReference type="EMBL" id="KKN71071.1"/>
    </source>
</evidence>
<keyword evidence="2" id="KW-0540">Nuclease</keyword>
<dbReference type="InterPro" id="IPR014883">
    <property type="entry name" value="VRR_NUC"/>
</dbReference>
<dbReference type="GO" id="GO:0016788">
    <property type="term" value="F:hydrolase activity, acting on ester bonds"/>
    <property type="evidence" value="ECO:0007669"/>
    <property type="project" value="InterPro"/>
</dbReference>
<gene>
    <name evidence="5" type="ORF">LCGC14_0424880</name>
</gene>
<dbReference type="AlphaFoldDB" id="A0A0F9VBY1"/>
<dbReference type="Pfam" id="PF08774">
    <property type="entry name" value="VRR_NUC"/>
    <property type="match status" value="1"/>
</dbReference>
<dbReference type="EMBL" id="LAZR01000391">
    <property type="protein sequence ID" value="KKN71071.1"/>
    <property type="molecule type" value="Genomic_DNA"/>
</dbReference>
<evidence type="ECO:0000256" key="3">
    <source>
        <dbReference type="ARBA" id="ARBA00022801"/>
    </source>
</evidence>
<keyword evidence="3" id="KW-0378">Hydrolase</keyword>
<evidence type="ECO:0000256" key="1">
    <source>
        <dbReference type="ARBA" id="ARBA00001946"/>
    </source>
</evidence>
<dbReference type="GO" id="GO:0004518">
    <property type="term" value="F:nuclease activity"/>
    <property type="evidence" value="ECO:0007669"/>
    <property type="project" value="UniProtKB-KW"/>
</dbReference>
<feature type="domain" description="VRR-NUC" evidence="4">
    <location>
        <begin position="42"/>
        <end position="108"/>
    </location>
</feature>
<evidence type="ECO:0000259" key="4">
    <source>
        <dbReference type="Pfam" id="PF08774"/>
    </source>
</evidence>